<dbReference type="GO" id="GO:0008168">
    <property type="term" value="F:methyltransferase activity"/>
    <property type="evidence" value="ECO:0007669"/>
    <property type="project" value="UniProtKB-KW"/>
</dbReference>
<dbReference type="Pfam" id="PF25371">
    <property type="entry name" value="DUF7884"/>
    <property type="match status" value="1"/>
</dbReference>
<name>A0A9X3WV12_9BACI</name>
<accession>A0A9X3WV12</accession>
<keyword evidence="5" id="KW-0443">Lipid metabolism</keyword>
<proteinExistence type="inferred from homology"/>
<comment type="similarity">
    <text evidence="1">Belongs to the CFA/CMAS family.</text>
</comment>
<dbReference type="Proteomes" id="UP001145050">
    <property type="component" value="Unassembled WGS sequence"/>
</dbReference>
<comment type="caution">
    <text evidence="8">The sequence shown here is derived from an EMBL/GenBank/DDBJ whole genome shotgun (WGS) entry which is preliminary data.</text>
</comment>
<evidence type="ECO:0000313" key="8">
    <source>
        <dbReference type="EMBL" id="MDC3425338.1"/>
    </source>
</evidence>
<dbReference type="RefSeq" id="WP_272437143.1">
    <property type="nucleotide sequence ID" value="NZ_JAMQKB010000013.1"/>
</dbReference>
<reference evidence="8" key="1">
    <citation type="submission" date="2022-06" db="EMBL/GenBank/DDBJ databases">
        <title>Aquibacillus sp. a new bacterium isolated from soil saline samples.</title>
        <authorList>
            <person name="Galisteo C."/>
            <person name="De La Haba R."/>
            <person name="Sanchez-Porro C."/>
            <person name="Ventosa A."/>
        </authorList>
    </citation>
    <scope>NUCLEOTIDE SEQUENCE</scope>
    <source>
        <strain evidence="8">3ASR75-11</strain>
    </source>
</reference>
<dbReference type="InterPro" id="IPR003333">
    <property type="entry name" value="CMAS"/>
</dbReference>
<dbReference type="SUPFAM" id="SSF53335">
    <property type="entry name" value="S-adenosyl-L-methionine-dependent methyltransferases"/>
    <property type="match status" value="1"/>
</dbReference>
<dbReference type="InterPro" id="IPR050723">
    <property type="entry name" value="CFA/CMAS"/>
</dbReference>
<evidence type="ECO:0000256" key="4">
    <source>
        <dbReference type="ARBA" id="ARBA00022691"/>
    </source>
</evidence>
<dbReference type="CDD" id="cd02440">
    <property type="entry name" value="AdoMet_MTases"/>
    <property type="match status" value="1"/>
</dbReference>
<dbReference type="InterPro" id="IPR029063">
    <property type="entry name" value="SAM-dependent_MTases_sf"/>
</dbReference>
<dbReference type="InterPro" id="IPR057206">
    <property type="entry name" value="DUF7884"/>
</dbReference>
<evidence type="ECO:0000256" key="6">
    <source>
        <dbReference type="PIRSR" id="PIRSR003085-1"/>
    </source>
</evidence>
<evidence type="ECO:0000256" key="3">
    <source>
        <dbReference type="ARBA" id="ARBA00022679"/>
    </source>
</evidence>
<dbReference type="Pfam" id="PF02353">
    <property type="entry name" value="CMAS"/>
    <property type="match status" value="1"/>
</dbReference>
<dbReference type="AlphaFoldDB" id="A0A9X3WV12"/>
<keyword evidence="3" id="KW-0808">Transferase</keyword>
<dbReference type="EMBL" id="JAMQKB010000013">
    <property type="protein sequence ID" value="MDC3425338.1"/>
    <property type="molecule type" value="Genomic_DNA"/>
</dbReference>
<dbReference type="PANTHER" id="PTHR43667">
    <property type="entry name" value="CYCLOPROPANE-FATTY-ACYL-PHOSPHOLIPID SYNTHASE"/>
    <property type="match status" value="1"/>
</dbReference>
<feature type="active site" evidence="6">
    <location>
        <position position="355"/>
    </location>
</feature>
<evidence type="ECO:0000256" key="2">
    <source>
        <dbReference type="ARBA" id="ARBA00022603"/>
    </source>
</evidence>
<keyword evidence="9" id="KW-1185">Reference proteome</keyword>
<dbReference type="Gene3D" id="3.40.50.150">
    <property type="entry name" value="Vaccinia Virus protein VP39"/>
    <property type="match status" value="1"/>
</dbReference>
<keyword evidence="4" id="KW-0949">S-adenosyl-L-methionine</keyword>
<evidence type="ECO:0000259" key="7">
    <source>
        <dbReference type="Pfam" id="PF25371"/>
    </source>
</evidence>
<organism evidence="8 9">
    <name type="scientific">Terrihalobacillus insolitus</name>
    <dbReference type="NCBI Taxonomy" id="2950438"/>
    <lineage>
        <taxon>Bacteria</taxon>
        <taxon>Bacillati</taxon>
        <taxon>Bacillota</taxon>
        <taxon>Bacilli</taxon>
        <taxon>Bacillales</taxon>
        <taxon>Bacillaceae</taxon>
        <taxon>Terrihalobacillus</taxon>
    </lineage>
</organism>
<dbReference type="GO" id="GO:0032259">
    <property type="term" value="P:methylation"/>
    <property type="evidence" value="ECO:0007669"/>
    <property type="project" value="UniProtKB-KW"/>
</dbReference>
<feature type="domain" description="DUF7884" evidence="7">
    <location>
        <begin position="7"/>
        <end position="90"/>
    </location>
</feature>
<gene>
    <name evidence="8" type="ORF">NC797_12585</name>
</gene>
<dbReference type="PIRSF" id="PIRSF003085">
    <property type="entry name" value="CMAS"/>
    <property type="match status" value="1"/>
</dbReference>
<dbReference type="PANTHER" id="PTHR43667:SF1">
    <property type="entry name" value="CYCLOPROPANE-FATTY-ACYL-PHOSPHOLIPID SYNTHASE"/>
    <property type="match status" value="1"/>
</dbReference>
<evidence type="ECO:0000256" key="5">
    <source>
        <dbReference type="ARBA" id="ARBA00023098"/>
    </source>
</evidence>
<evidence type="ECO:0000256" key="1">
    <source>
        <dbReference type="ARBA" id="ARBA00010815"/>
    </source>
</evidence>
<keyword evidence="2" id="KW-0489">Methyltransferase</keyword>
<evidence type="ECO:0000313" key="9">
    <source>
        <dbReference type="Proteomes" id="UP001145050"/>
    </source>
</evidence>
<sequence>MMQKYLFQKFFNGMKHQTFHITYWDGAMEKYGEGESSFTIVFHEKIPFSQLAKSPALAIGEAYMNGTIDIIGDIEELIKTANANKDSIWSQTLSHLPKGTSVKKQKEDVQYHYDLGNDFYSLWLDQTMSYSCAYFQTASDSLEQAQLQKIDHVLKKLQLQPGEKLLDIGSGWGWLIIRAAQQYDVQATGITLSEEQFKKTQERINELGLQSKVEVELIDYRELAKSGRTFDKIASVGMFEHVGQANYPDFMKTVQNLLTQGGLTLLHSITHPTEKPIDPWISKYIFPGGYIPSLREIIWLLPDYDFHTIDVESLRIHYAMTLDQWGERFEKNVDPIRDKYGERFVRMWRLYLRSCAASFRISGINIHQILFSKGLNNDLSLTRKHLYI</sequence>
<dbReference type="GO" id="GO:0008610">
    <property type="term" value="P:lipid biosynthetic process"/>
    <property type="evidence" value="ECO:0007669"/>
    <property type="project" value="InterPro"/>
</dbReference>
<protein>
    <submittedName>
        <fullName evidence="8">Cyclopropane-fatty-acyl-phospholipid synthase family protein</fullName>
    </submittedName>
</protein>